<dbReference type="Pfam" id="PF00793">
    <property type="entry name" value="DAHP_synth_1"/>
    <property type="match status" value="1"/>
</dbReference>
<dbReference type="InterPro" id="IPR013785">
    <property type="entry name" value="Aldolase_TIM"/>
</dbReference>
<dbReference type="InterPro" id="IPR006219">
    <property type="entry name" value="DAHP_synth_1"/>
</dbReference>
<dbReference type="Proteomes" id="UP000605361">
    <property type="component" value="Unassembled WGS sequence"/>
</dbReference>
<organism evidence="10 11">
    <name type="scientific">Nonomuraea cypriaca</name>
    <dbReference type="NCBI Taxonomy" id="1187855"/>
    <lineage>
        <taxon>Bacteria</taxon>
        <taxon>Bacillati</taxon>
        <taxon>Actinomycetota</taxon>
        <taxon>Actinomycetes</taxon>
        <taxon>Streptosporangiales</taxon>
        <taxon>Streptosporangiaceae</taxon>
        <taxon>Nonomuraea</taxon>
    </lineage>
</organism>
<accession>A0A931AJX8</accession>
<evidence type="ECO:0000256" key="5">
    <source>
        <dbReference type="ARBA" id="ARBA00022679"/>
    </source>
</evidence>
<dbReference type="EMBL" id="JADOGI010000165">
    <property type="protein sequence ID" value="MBF8191545.1"/>
    <property type="molecule type" value="Genomic_DNA"/>
</dbReference>
<dbReference type="PANTHER" id="PTHR21225">
    <property type="entry name" value="PHOSPHO-2-DEHYDRO-3-DEOXYHEPTONATE ALDOLASE DAHP SYNTHETASE"/>
    <property type="match status" value="1"/>
</dbReference>
<dbReference type="InterPro" id="IPR006218">
    <property type="entry name" value="DAHP1/KDSA"/>
</dbReference>
<comment type="similarity">
    <text evidence="3 8">Belongs to the class-I DAHP synthase family.</text>
</comment>
<dbReference type="GO" id="GO:0005737">
    <property type="term" value="C:cytoplasm"/>
    <property type="evidence" value="ECO:0007669"/>
    <property type="project" value="TreeGrafter"/>
</dbReference>
<dbReference type="SUPFAM" id="SSF51569">
    <property type="entry name" value="Aldolase"/>
    <property type="match status" value="1"/>
</dbReference>
<dbReference type="PANTHER" id="PTHR21225:SF12">
    <property type="entry name" value="PHOSPHO-2-DEHYDRO-3-DEOXYHEPTONATE ALDOLASE, TYROSINE-INHIBITED"/>
    <property type="match status" value="1"/>
</dbReference>
<evidence type="ECO:0000256" key="2">
    <source>
        <dbReference type="ARBA" id="ARBA00004688"/>
    </source>
</evidence>
<evidence type="ECO:0000256" key="6">
    <source>
        <dbReference type="ARBA" id="ARBA00023141"/>
    </source>
</evidence>
<dbReference type="Gene3D" id="3.20.20.70">
    <property type="entry name" value="Aldolase class I"/>
    <property type="match status" value="1"/>
</dbReference>
<dbReference type="EC" id="2.5.1.54" evidence="8"/>
<dbReference type="PIRSF" id="PIRSF001361">
    <property type="entry name" value="DAHP_synthase"/>
    <property type="match status" value="1"/>
</dbReference>
<dbReference type="NCBIfam" id="NF009395">
    <property type="entry name" value="PRK12755.1"/>
    <property type="match status" value="1"/>
</dbReference>
<keyword evidence="5 8" id="KW-0808">Transferase</keyword>
<proteinExistence type="inferred from homology"/>
<evidence type="ECO:0000256" key="1">
    <source>
        <dbReference type="ARBA" id="ARBA00003726"/>
    </source>
</evidence>
<evidence type="ECO:0000313" key="10">
    <source>
        <dbReference type="EMBL" id="MBF8191545.1"/>
    </source>
</evidence>
<comment type="pathway">
    <text evidence="2 8">Metabolic intermediate biosynthesis; chorismate biosynthesis; chorismate from D-erythrose 4-phosphate and phosphoenolpyruvate: step 1/7.</text>
</comment>
<reference evidence="10" key="1">
    <citation type="submission" date="2020-11" db="EMBL/GenBank/DDBJ databases">
        <title>Whole-genome analyses of Nonomuraea sp. K274.</title>
        <authorList>
            <person name="Veyisoglu A."/>
        </authorList>
    </citation>
    <scope>NUCLEOTIDE SEQUENCE</scope>
    <source>
        <strain evidence="10">K274</strain>
    </source>
</reference>
<evidence type="ECO:0000256" key="4">
    <source>
        <dbReference type="ARBA" id="ARBA00022605"/>
    </source>
</evidence>
<keyword evidence="6 8" id="KW-0057">Aromatic amino acid biosynthesis</keyword>
<dbReference type="NCBIfam" id="TIGR00034">
    <property type="entry name" value="aroFGH"/>
    <property type="match status" value="1"/>
</dbReference>
<dbReference type="GO" id="GO:0009073">
    <property type="term" value="P:aromatic amino acid family biosynthetic process"/>
    <property type="evidence" value="ECO:0007669"/>
    <property type="project" value="UniProtKB-KW"/>
</dbReference>
<protein>
    <recommendedName>
        <fullName evidence="8">Phospho-2-dehydro-3-deoxyheptonate aldolase</fullName>
        <ecNumber evidence="8">2.5.1.54</ecNumber>
    </recommendedName>
</protein>
<name>A0A931AJX8_9ACTN</name>
<dbReference type="FunFam" id="3.20.20.70:FF:000005">
    <property type="entry name" value="Phospho-2-dehydro-3-deoxyheptonate aldolase"/>
    <property type="match status" value="1"/>
</dbReference>
<evidence type="ECO:0000256" key="8">
    <source>
        <dbReference type="PIRNR" id="PIRNR001361"/>
    </source>
</evidence>
<evidence type="ECO:0000256" key="3">
    <source>
        <dbReference type="ARBA" id="ARBA00007985"/>
    </source>
</evidence>
<dbReference type="GO" id="GO:0008652">
    <property type="term" value="P:amino acid biosynthetic process"/>
    <property type="evidence" value="ECO:0007669"/>
    <property type="project" value="UniProtKB-KW"/>
</dbReference>
<evidence type="ECO:0000313" key="11">
    <source>
        <dbReference type="Proteomes" id="UP000605361"/>
    </source>
</evidence>
<dbReference type="AlphaFoldDB" id="A0A931AJX8"/>
<comment type="caution">
    <text evidence="10">The sequence shown here is derived from an EMBL/GenBank/DDBJ whole genome shotgun (WGS) entry which is preliminary data.</text>
</comment>
<dbReference type="GO" id="GO:0003849">
    <property type="term" value="F:3-deoxy-7-phosphoheptulonate synthase activity"/>
    <property type="evidence" value="ECO:0007669"/>
    <property type="project" value="UniProtKB-EC"/>
</dbReference>
<keyword evidence="4 8" id="KW-0028">Amino-acid biosynthesis</keyword>
<comment type="function">
    <text evidence="1 8">Stereospecific condensation of phosphoenolpyruvate (PEP) and D-erythrose-4-phosphate (E4P) giving rise to 3-deoxy-D-arabino-heptulosonate-7-phosphate (DAHP).</text>
</comment>
<evidence type="ECO:0000256" key="7">
    <source>
        <dbReference type="ARBA" id="ARBA00047508"/>
    </source>
</evidence>
<sequence>MRTLRAVNPRIQVVEPLPSPARLRAEIPLSRGAQDLVLGARRDIVQSLKGNDDRLVVVVGPCSIHDPAAALTYAERLSELAREVSGELLIVMRVYVEKPRTRLGWKGLVSDPGLDGTHDLAGGLRLARGLMAEIAGRGLPIACEFLDPVVPAYLSDLVSWAAIGARTVESQIHRQLTSGLDMPVGLKNGTAGDVEHAIDAIVAAAGGHVFPAVDDDGIAAIVATTGNPDGHIVLRGGAKGPNHGPADVARALDQLGSAGLRRSLFIDASHGNSGKDHERQPVVVGEIAGRLAQGERGIAGVMIESFLAAGRQDLVLGRTDDLTFGQSVTDACVGWGRTIQMIEDLAQAVTARRRLAEVPLLAG</sequence>
<dbReference type="RefSeq" id="WP_195900453.1">
    <property type="nucleotide sequence ID" value="NZ_JADOGI010000165.1"/>
</dbReference>
<feature type="domain" description="DAHP synthetase I/KDSA" evidence="9">
    <location>
        <begin position="46"/>
        <end position="340"/>
    </location>
</feature>
<keyword evidence="11" id="KW-1185">Reference proteome</keyword>
<comment type="catalytic activity">
    <reaction evidence="7 8">
        <text>D-erythrose 4-phosphate + phosphoenolpyruvate + H2O = 7-phospho-2-dehydro-3-deoxy-D-arabino-heptonate + phosphate</text>
        <dbReference type="Rhea" id="RHEA:14717"/>
        <dbReference type="ChEBI" id="CHEBI:15377"/>
        <dbReference type="ChEBI" id="CHEBI:16897"/>
        <dbReference type="ChEBI" id="CHEBI:43474"/>
        <dbReference type="ChEBI" id="CHEBI:58394"/>
        <dbReference type="ChEBI" id="CHEBI:58702"/>
        <dbReference type="EC" id="2.5.1.54"/>
    </reaction>
</comment>
<evidence type="ECO:0000259" key="9">
    <source>
        <dbReference type="Pfam" id="PF00793"/>
    </source>
</evidence>
<gene>
    <name evidence="10" type="ORF">ITP53_38790</name>
</gene>